<dbReference type="PANTHER" id="PTHR12049:SF7">
    <property type="entry name" value="PROTEIN ARGININE METHYLTRANSFERASE NDUFAF7, MITOCHONDRIAL"/>
    <property type="match status" value="1"/>
</dbReference>
<dbReference type="InterPro" id="IPR038375">
    <property type="entry name" value="NDUFAF7_sf"/>
</dbReference>
<evidence type="ECO:0000256" key="1">
    <source>
        <dbReference type="ARBA" id="ARBA00022603"/>
    </source>
</evidence>
<dbReference type="PANTHER" id="PTHR12049">
    <property type="entry name" value="PROTEIN ARGININE METHYLTRANSFERASE NDUFAF7, MITOCHONDRIAL"/>
    <property type="match status" value="1"/>
</dbReference>
<dbReference type="GO" id="GO:0035243">
    <property type="term" value="F:protein-arginine omega-N symmetric methyltransferase activity"/>
    <property type="evidence" value="ECO:0007669"/>
    <property type="project" value="TreeGrafter"/>
</dbReference>
<dbReference type="Proteomes" id="UP000326202">
    <property type="component" value="Chromosome"/>
</dbReference>
<keyword evidence="2" id="KW-0808">Transferase</keyword>
<dbReference type="Pfam" id="PF02636">
    <property type="entry name" value="Methyltransf_28"/>
    <property type="match status" value="1"/>
</dbReference>
<protein>
    <submittedName>
        <fullName evidence="3">ATP synthase subunit beta</fullName>
    </submittedName>
</protein>
<dbReference type="EMBL" id="CP042906">
    <property type="protein sequence ID" value="QEX15669.1"/>
    <property type="molecule type" value="Genomic_DNA"/>
</dbReference>
<sequence>MPERDRTEAMTPLETHLRRRLRLTGPMTVAAFMQEALLHPEHGYYRSRPALGAAGDFVTAPEISQMFGELLGLWCLDYWERMGAPDPVLLAELGPGRGTLIADALRATRLRPAFHKALRLHLVEASPVLRQRQAEALVPFAGQIAPPQWHETLADLPEGPLLLLANEFFDALPVHQFERTREGWRERAVIEPAVDAGLAWTLIPAGPQIGLLDDETRRAPVGTLAEISPQGLAVAGEIGRRLAQQGGAALLVDYGHGEGQGWSLQAVQGHRRIDNLLLEPGRVDLSAHVDFGGLGRAARERGARAHGPMTQGAFLEALGIRLRAQRLTRDADAAARAGVERALARLLDPREMGTLFQALALTAPQGPAPAGFPATAD</sequence>
<dbReference type="AlphaFoldDB" id="A0A5J6ME79"/>
<dbReference type="GO" id="GO:0032259">
    <property type="term" value="P:methylation"/>
    <property type="evidence" value="ECO:0007669"/>
    <property type="project" value="UniProtKB-KW"/>
</dbReference>
<evidence type="ECO:0000313" key="3">
    <source>
        <dbReference type="EMBL" id="QEX15669.1"/>
    </source>
</evidence>
<evidence type="ECO:0000256" key="2">
    <source>
        <dbReference type="ARBA" id="ARBA00022679"/>
    </source>
</evidence>
<accession>A0A5J6ME79</accession>
<dbReference type="SUPFAM" id="SSF53335">
    <property type="entry name" value="S-adenosyl-L-methionine-dependent methyltransferases"/>
    <property type="match status" value="1"/>
</dbReference>
<keyword evidence="4" id="KW-1185">Reference proteome</keyword>
<dbReference type="KEGG" id="htq:FRZ44_09560"/>
<gene>
    <name evidence="3" type="ORF">FRZ44_09560</name>
</gene>
<reference evidence="3 4" key="1">
    <citation type="submission" date="2019-08" db="EMBL/GenBank/DDBJ databases">
        <title>Hyperibacter terrae gen. nov., sp. nov. and Hyperibacter viscosus sp. nov., two new members in the family Rhodospirillaceae isolated from the rhizosphere of Hypericum perforatum.</title>
        <authorList>
            <person name="Noviana Z."/>
        </authorList>
    </citation>
    <scope>NUCLEOTIDE SEQUENCE [LARGE SCALE GENOMIC DNA]</scope>
    <source>
        <strain evidence="3 4">R5913</strain>
    </source>
</reference>
<proteinExistence type="predicted"/>
<evidence type="ECO:0000313" key="4">
    <source>
        <dbReference type="Proteomes" id="UP000326202"/>
    </source>
</evidence>
<keyword evidence="1" id="KW-0489">Methyltransferase</keyword>
<dbReference type="Gene3D" id="3.40.50.12710">
    <property type="match status" value="1"/>
</dbReference>
<dbReference type="InterPro" id="IPR003788">
    <property type="entry name" value="NDUFAF7"/>
</dbReference>
<organism evidence="3 4">
    <name type="scientific">Hypericibacter terrae</name>
    <dbReference type="NCBI Taxonomy" id="2602015"/>
    <lineage>
        <taxon>Bacteria</taxon>
        <taxon>Pseudomonadati</taxon>
        <taxon>Pseudomonadota</taxon>
        <taxon>Alphaproteobacteria</taxon>
        <taxon>Rhodospirillales</taxon>
        <taxon>Dongiaceae</taxon>
        <taxon>Hypericibacter</taxon>
    </lineage>
</organism>
<dbReference type="InterPro" id="IPR029063">
    <property type="entry name" value="SAM-dependent_MTases_sf"/>
</dbReference>
<name>A0A5J6ME79_9PROT</name>